<evidence type="ECO:0000259" key="1">
    <source>
        <dbReference type="Pfam" id="PF20628"/>
    </source>
</evidence>
<keyword evidence="3" id="KW-1185">Reference proteome</keyword>
<accession>A0ABQ6K6L2</accession>
<gene>
    <name evidence="2" type="ORF">GCM10025881_31050</name>
</gene>
<name>A0ABQ6K6L2_9MICO</name>
<proteinExistence type="predicted"/>
<reference evidence="3" key="1">
    <citation type="journal article" date="2019" name="Int. J. Syst. Evol. Microbiol.">
        <title>The Global Catalogue of Microorganisms (GCM) 10K type strain sequencing project: providing services to taxonomists for standard genome sequencing and annotation.</title>
        <authorList>
            <consortium name="The Broad Institute Genomics Platform"/>
            <consortium name="The Broad Institute Genome Sequencing Center for Infectious Disease"/>
            <person name="Wu L."/>
            <person name="Ma J."/>
        </authorList>
    </citation>
    <scope>NUCLEOTIDE SEQUENCE [LARGE SCALE GENOMIC DNA]</scope>
    <source>
        <strain evidence="3">NBRC 108894</strain>
    </source>
</reference>
<feature type="domain" description="Dyp-type peroxidase C-terminal" evidence="1">
    <location>
        <begin position="2"/>
        <end position="48"/>
    </location>
</feature>
<protein>
    <recommendedName>
        <fullName evidence="1">Dyp-type peroxidase C-terminal domain-containing protein</fullName>
    </recommendedName>
</protein>
<dbReference type="InterPro" id="IPR011008">
    <property type="entry name" value="Dimeric_a/b-barrel"/>
</dbReference>
<sequence length="60" mass="6728">MLDAGLLFISYQNDPEHFLALQRRLGSSDRLNEYIAHIGSGLFFTPAAPQRGGYLAEKLF</sequence>
<comment type="caution">
    <text evidence="2">The sequence shown here is derived from an EMBL/GenBank/DDBJ whole genome shotgun (WGS) entry which is preliminary data.</text>
</comment>
<dbReference type="Pfam" id="PF20628">
    <property type="entry name" value="Dyp_perox_C"/>
    <property type="match status" value="1"/>
</dbReference>
<organism evidence="2 3">
    <name type="scientific">Pseudolysinimonas kribbensis</name>
    <dbReference type="NCBI Taxonomy" id="433641"/>
    <lineage>
        <taxon>Bacteria</taxon>
        <taxon>Bacillati</taxon>
        <taxon>Actinomycetota</taxon>
        <taxon>Actinomycetes</taxon>
        <taxon>Micrococcales</taxon>
        <taxon>Microbacteriaceae</taxon>
        <taxon>Pseudolysinimonas</taxon>
    </lineage>
</organism>
<dbReference type="Proteomes" id="UP001157034">
    <property type="component" value="Unassembled WGS sequence"/>
</dbReference>
<dbReference type="SUPFAM" id="SSF54909">
    <property type="entry name" value="Dimeric alpha+beta barrel"/>
    <property type="match status" value="1"/>
</dbReference>
<dbReference type="InterPro" id="IPR048328">
    <property type="entry name" value="Dyp_perox_C"/>
</dbReference>
<evidence type="ECO:0000313" key="2">
    <source>
        <dbReference type="EMBL" id="GMA96281.1"/>
    </source>
</evidence>
<dbReference type="EMBL" id="BSVB01000001">
    <property type="protein sequence ID" value="GMA96281.1"/>
    <property type="molecule type" value="Genomic_DNA"/>
</dbReference>
<evidence type="ECO:0000313" key="3">
    <source>
        <dbReference type="Proteomes" id="UP001157034"/>
    </source>
</evidence>